<dbReference type="Proteomes" id="UP001530400">
    <property type="component" value="Unassembled WGS sequence"/>
</dbReference>
<proteinExistence type="predicted"/>
<accession>A0ABD3PW10</accession>
<evidence type="ECO:0000256" key="1">
    <source>
        <dbReference type="PROSITE-ProRule" id="PRU00221"/>
    </source>
</evidence>
<dbReference type="InterPro" id="IPR001680">
    <property type="entry name" value="WD40_rpt"/>
</dbReference>
<dbReference type="PANTHER" id="PTHR19855">
    <property type="entry name" value="WD40 REPEAT PROTEIN 12, 37"/>
    <property type="match status" value="1"/>
</dbReference>
<reference evidence="2 3" key="1">
    <citation type="submission" date="2024-10" db="EMBL/GenBank/DDBJ databases">
        <title>Updated reference genomes for cyclostephanoid diatoms.</title>
        <authorList>
            <person name="Roberts W.R."/>
            <person name="Alverson A.J."/>
        </authorList>
    </citation>
    <scope>NUCLEOTIDE SEQUENCE [LARGE SCALE GENOMIC DNA]</scope>
    <source>
        <strain evidence="2 3">AJA010-31</strain>
    </source>
</reference>
<dbReference type="InterPro" id="IPR036322">
    <property type="entry name" value="WD40_repeat_dom_sf"/>
</dbReference>
<dbReference type="EMBL" id="JALLPJ020000444">
    <property type="protein sequence ID" value="KAL3791839.1"/>
    <property type="molecule type" value="Genomic_DNA"/>
</dbReference>
<sequence>MANESSSVNIAAAPGIIQPLVINAAPSLQDNRPPKRPRVKECRAVTIARQAREDDALYRALLVRILRDQYIDGDDKFRIRKDDGTVCIAPNTLDPAAKICDNFTWSHYPVLEHVLRSHMEEYYEMSWTCAQSKQQQLFNNHLVRLIYHTATVNGYTFDPESFSGGSVPLTQRSKRDGKNEDEDLTPLPKDFHWKKLRDRIRCYYKTHVQNSKKRLSTMIKNPHKARNRDALLHAVDLIKDQPHLNIPAKDDDRQVVEVYHPTHAFTGEQIQSLSVRFREKTAGYLFFQLDMLAEFIEETTESRIMSPSTGPLLVIALAAYSANNVMAFAPSLNQRSAYIQPQFATGSEKGQEPTYLDPACSIDDEDCIAIASYSSSQELSDASLLQSLQRRSRYLAREPVLKNWESGICPTTKISISEDDAVRRVSMDHYPLVACGSVSGSIYLVDIEAKRVLSSVNAHLSINSNAGGSSDEVKRQAMEKMYGKLDGGGVISIAMQENIVASSGREGGVKLWRIEGDTGDENMQLIPFGSLSTLQNTIVTSVKFDRAGLLWVACYDSTVRAYDLSQWNENKSGIDSKNKLFTPLKPTHRTDFIDSVLDMHLCEELNIGVCATSDGGAALFSLEDGQFFVGLMLFGVAARSVSIVKHEAETNVDMNGTTEKVCGYSVLCGGMDGIIHSIPLNIKSNGRIDTNEPFAVTDETDTSIKPRHTGPVMCLASPGEGMFVSGGQDGALRVWTISGLEEQNETPESKPSHCTLSKCKCIYALTGYKLWLGSACTDGDKLVSDGGENNIIVRDYARQQQRKQS</sequence>
<dbReference type="InterPro" id="IPR015943">
    <property type="entry name" value="WD40/YVTN_repeat-like_dom_sf"/>
</dbReference>
<gene>
    <name evidence="2" type="ORF">ACHAWO_013672</name>
</gene>
<keyword evidence="1" id="KW-0853">WD repeat</keyword>
<dbReference type="PROSITE" id="PS50082">
    <property type="entry name" value="WD_REPEATS_2"/>
    <property type="match status" value="1"/>
</dbReference>
<dbReference type="AlphaFoldDB" id="A0ABD3PW10"/>
<feature type="repeat" description="WD" evidence="1">
    <location>
        <begin position="717"/>
        <end position="745"/>
    </location>
</feature>
<dbReference type="SUPFAM" id="SSF50978">
    <property type="entry name" value="WD40 repeat-like"/>
    <property type="match status" value="1"/>
</dbReference>
<evidence type="ECO:0000313" key="3">
    <source>
        <dbReference type="Proteomes" id="UP001530400"/>
    </source>
</evidence>
<dbReference type="PANTHER" id="PTHR19855:SF11">
    <property type="entry name" value="RIBOSOME BIOGENESIS PROTEIN WDR12"/>
    <property type="match status" value="1"/>
</dbReference>
<dbReference type="SMART" id="SM00320">
    <property type="entry name" value="WD40"/>
    <property type="match status" value="4"/>
</dbReference>
<organism evidence="2 3">
    <name type="scientific">Cyclotella atomus</name>
    <dbReference type="NCBI Taxonomy" id="382360"/>
    <lineage>
        <taxon>Eukaryota</taxon>
        <taxon>Sar</taxon>
        <taxon>Stramenopiles</taxon>
        <taxon>Ochrophyta</taxon>
        <taxon>Bacillariophyta</taxon>
        <taxon>Coscinodiscophyceae</taxon>
        <taxon>Thalassiosirophycidae</taxon>
        <taxon>Stephanodiscales</taxon>
        <taxon>Stephanodiscaceae</taxon>
        <taxon>Cyclotella</taxon>
    </lineage>
</organism>
<protein>
    <submittedName>
        <fullName evidence="2">Uncharacterized protein</fullName>
    </submittedName>
</protein>
<dbReference type="Gene3D" id="2.130.10.10">
    <property type="entry name" value="YVTN repeat-like/Quinoprotein amine dehydrogenase"/>
    <property type="match status" value="2"/>
</dbReference>
<comment type="caution">
    <text evidence="2">The sequence shown here is derived from an EMBL/GenBank/DDBJ whole genome shotgun (WGS) entry which is preliminary data.</text>
</comment>
<name>A0ABD3PW10_9STRA</name>
<evidence type="ECO:0000313" key="2">
    <source>
        <dbReference type="EMBL" id="KAL3791839.1"/>
    </source>
</evidence>
<dbReference type="Pfam" id="PF00400">
    <property type="entry name" value="WD40"/>
    <property type="match status" value="1"/>
</dbReference>
<keyword evidence="3" id="KW-1185">Reference proteome</keyword>